<protein>
    <submittedName>
        <fullName evidence="2">Cysteine-rich secretory protein lccl domain-containing 2</fullName>
    </submittedName>
</protein>
<dbReference type="Proteomes" id="UP000735302">
    <property type="component" value="Unassembled WGS sequence"/>
</dbReference>
<proteinExistence type="predicted"/>
<dbReference type="InterPro" id="IPR035940">
    <property type="entry name" value="CAP_sf"/>
</dbReference>
<dbReference type="InterPro" id="IPR001283">
    <property type="entry name" value="CRISP-related"/>
</dbReference>
<reference evidence="2 3" key="1">
    <citation type="journal article" date="2021" name="Elife">
        <title>Chloroplast acquisition without the gene transfer in kleptoplastic sea slugs, Plakobranchus ocellatus.</title>
        <authorList>
            <person name="Maeda T."/>
            <person name="Takahashi S."/>
            <person name="Yoshida T."/>
            <person name="Shimamura S."/>
            <person name="Takaki Y."/>
            <person name="Nagai Y."/>
            <person name="Toyoda A."/>
            <person name="Suzuki Y."/>
            <person name="Arimoto A."/>
            <person name="Ishii H."/>
            <person name="Satoh N."/>
            <person name="Nishiyama T."/>
            <person name="Hasebe M."/>
            <person name="Maruyama T."/>
            <person name="Minagawa J."/>
            <person name="Obokata J."/>
            <person name="Shigenobu S."/>
        </authorList>
    </citation>
    <scope>NUCLEOTIDE SEQUENCE [LARGE SCALE GENOMIC DNA]</scope>
</reference>
<dbReference type="InterPro" id="IPR014044">
    <property type="entry name" value="CAP_dom"/>
</dbReference>
<dbReference type="EMBL" id="BLXT01003724">
    <property type="protein sequence ID" value="GFO03324.1"/>
    <property type="molecule type" value="Genomic_DNA"/>
</dbReference>
<dbReference type="PANTHER" id="PTHR10334">
    <property type="entry name" value="CYSTEINE-RICH SECRETORY PROTEIN-RELATED"/>
    <property type="match status" value="1"/>
</dbReference>
<keyword evidence="3" id="KW-1185">Reference proteome</keyword>
<dbReference type="Pfam" id="PF00188">
    <property type="entry name" value="CAP"/>
    <property type="match status" value="1"/>
</dbReference>
<feature type="domain" description="SCP" evidence="1">
    <location>
        <begin position="6"/>
        <end position="139"/>
    </location>
</feature>
<evidence type="ECO:0000313" key="3">
    <source>
        <dbReference type="Proteomes" id="UP000735302"/>
    </source>
</evidence>
<dbReference type="SUPFAM" id="SSF55797">
    <property type="entry name" value="PR-1-like"/>
    <property type="match status" value="1"/>
</dbReference>
<name>A0AAV4AA47_9GAST</name>
<comment type="caution">
    <text evidence="2">The sequence shown here is derived from an EMBL/GenBank/DDBJ whole genome shotgun (WGS) entry which is preliminary data.</text>
</comment>
<accession>A0AAV4AA47</accession>
<gene>
    <name evidence="2" type="ORF">PoB_002982900</name>
</gene>
<evidence type="ECO:0000259" key="1">
    <source>
        <dbReference type="SMART" id="SM00198"/>
    </source>
</evidence>
<dbReference type="Gene3D" id="3.40.33.10">
    <property type="entry name" value="CAP"/>
    <property type="match status" value="1"/>
</dbReference>
<sequence>MTLTPEQAKAILQQHNDYRRQEGAANMYMLHWNTSLQQRADAWIQGCNFKHEFNMDLGENLFFTTDHNDAFFLGVKAWHDEKSLWSYSSGNCGAACHYTQIIWSWTITVGCSAKVCPSLTASSGSVKDALFLACYYYPR</sequence>
<dbReference type="AlphaFoldDB" id="A0AAV4AA47"/>
<dbReference type="SMART" id="SM00198">
    <property type="entry name" value="SCP"/>
    <property type="match status" value="1"/>
</dbReference>
<organism evidence="2 3">
    <name type="scientific">Plakobranchus ocellatus</name>
    <dbReference type="NCBI Taxonomy" id="259542"/>
    <lineage>
        <taxon>Eukaryota</taxon>
        <taxon>Metazoa</taxon>
        <taxon>Spiralia</taxon>
        <taxon>Lophotrochozoa</taxon>
        <taxon>Mollusca</taxon>
        <taxon>Gastropoda</taxon>
        <taxon>Heterobranchia</taxon>
        <taxon>Euthyneura</taxon>
        <taxon>Panpulmonata</taxon>
        <taxon>Sacoglossa</taxon>
        <taxon>Placobranchoidea</taxon>
        <taxon>Plakobranchidae</taxon>
        <taxon>Plakobranchus</taxon>
    </lineage>
</organism>
<evidence type="ECO:0000313" key="2">
    <source>
        <dbReference type="EMBL" id="GFO03324.1"/>
    </source>
</evidence>
<dbReference type="PRINTS" id="PR00837">
    <property type="entry name" value="V5TPXLIKE"/>
</dbReference>